<evidence type="ECO:0000256" key="8">
    <source>
        <dbReference type="ARBA" id="ARBA00023242"/>
    </source>
</evidence>
<feature type="region of interest" description="Disordered" evidence="13">
    <location>
        <begin position="481"/>
        <end position="647"/>
    </location>
</feature>
<evidence type="ECO:0000313" key="16">
    <source>
        <dbReference type="Proteomes" id="UP000629468"/>
    </source>
</evidence>
<dbReference type="GO" id="GO:0006284">
    <property type="term" value="P:base-excision repair"/>
    <property type="evidence" value="ECO:0007669"/>
    <property type="project" value="TreeGrafter"/>
</dbReference>
<feature type="compositionally biased region" description="Polar residues" evidence="13">
    <location>
        <begin position="481"/>
        <end position="491"/>
    </location>
</feature>
<evidence type="ECO:0000256" key="9">
    <source>
        <dbReference type="PIRSR" id="PIRSR604808-1"/>
    </source>
</evidence>
<feature type="binding site" evidence="10">
    <location>
        <position position="213"/>
    </location>
    <ligand>
        <name>Mg(2+)</name>
        <dbReference type="ChEBI" id="CHEBI:18420"/>
        <label>1</label>
    </ligand>
</feature>
<dbReference type="GO" id="GO:0008311">
    <property type="term" value="F:double-stranded DNA 3'-5' DNA exonuclease activity"/>
    <property type="evidence" value="ECO:0007669"/>
    <property type="project" value="TreeGrafter"/>
</dbReference>
<evidence type="ECO:0000256" key="3">
    <source>
        <dbReference type="ARBA" id="ARBA00022723"/>
    </source>
</evidence>
<keyword evidence="7 10" id="KW-0460">Magnesium</keyword>
<name>A0A8H7F0Q5_AGABI</name>
<evidence type="ECO:0000256" key="4">
    <source>
        <dbReference type="ARBA" id="ARBA00022771"/>
    </source>
</evidence>
<organism evidence="15 16">
    <name type="scientific">Agaricus bisporus var. burnettii</name>
    <dbReference type="NCBI Taxonomy" id="192524"/>
    <lineage>
        <taxon>Eukaryota</taxon>
        <taxon>Fungi</taxon>
        <taxon>Dikarya</taxon>
        <taxon>Basidiomycota</taxon>
        <taxon>Agaricomycotina</taxon>
        <taxon>Agaricomycetes</taxon>
        <taxon>Agaricomycetidae</taxon>
        <taxon>Agaricales</taxon>
        <taxon>Agaricineae</taxon>
        <taxon>Agaricaceae</taxon>
        <taxon>Agaricus</taxon>
    </lineage>
</organism>
<evidence type="ECO:0000256" key="13">
    <source>
        <dbReference type="SAM" id="MobiDB-lite"/>
    </source>
</evidence>
<feature type="site" description="Transition state stabilizer" evidence="11">
    <location>
        <position position="215"/>
    </location>
</feature>
<dbReference type="AlphaFoldDB" id="A0A8H7F0Q5"/>
<feature type="active site" description="Proton donor/acceptor" evidence="9">
    <location>
        <position position="213"/>
    </location>
</feature>
<keyword evidence="6" id="KW-0862">Zinc</keyword>
<reference evidence="15 16" key="1">
    <citation type="journal article" name="Sci. Rep.">
        <title>Telomere-to-telomere assembled and centromere annotated genomes of the two main subspecies of the button mushroom Agaricus bisporus reveal especially polymorphic chromosome ends.</title>
        <authorList>
            <person name="Sonnenberg A.S.M."/>
            <person name="Sedaghat-Telgerd N."/>
            <person name="Lavrijssen B."/>
            <person name="Ohm R.A."/>
            <person name="Hendrickx P.M."/>
            <person name="Scholtmeijer K."/>
            <person name="Baars J.J.P."/>
            <person name="van Peer A."/>
        </authorList>
    </citation>
    <scope>NUCLEOTIDE SEQUENCE [LARGE SCALE GENOMIC DNA]</scope>
    <source>
        <strain evidence="15 16">H119_p4</strain>
    </source>
</reference>
<comment type="caution">
    <text evidence="15">The sequence shown here is derived from an EMBL/GenBank/DDBJ whole genome shotgun (WGS) entry which is preliminary data.</text>
</comment>
<evidence type="ECO:0000256" key="1">
    <source>
        <dbReference type="ARBA" id="ARBA00007092"/>
    </source>
</evidence>
<gene>
    <name evidence="15" type="ORF">Agabi119p4_7073</name>
</gene>
<evidence type="ECO:0000256" key="11">
    <source>
        <dbReference type="PIRSR" id="PIRSR604808-3"/>
    </source>
</evidence>
<evidence type="ECO:0000256" key="7">
    <source>
        <dbReference type="ARBA" id="ARBA00022842"/>
    </source>
</evidence>
<dbReference type="PROSITE" id="PS51435">
    <property type="entry name" value="AP_NUCLEASE_F1_4"/>
    <property type="match status" value="1"/>
</dbReference>
<feature type="compositionally biased region" description="Polar residues" evidence="13">
    <location>
        <begin position="406"/>
        <end position="415"/>
    </location>
</feature>
<feature type="binding site" evidence="10">
    <location>
        <position position="334"/>
    </location>
    <ligand>
        <name>Mg(2+)</name>
        <dbReference type="ChEBI" id="CHEBI:18420"/>
        <label>1</label>
    </ligand>
</feature>
<dbReference type="InterPro" id="IPR036691">
    <property type="entry name" value="Endo/exonu/phosph_ase_sf"/>
</dbReference>
<keyword evidence="10" id="KW-0464">Manganese</keyword>
<dbReference type="PANTHER" id="PTHR22748">
    <property type="entry name" value="AP ENDONUCLEASE"/>
    <property type="match status" value="1"/>
</dbReference>
<evidence type="ECO:0000256" key="10">
    <source>
        <dbReference type="PIRSR" id="PIRSR604808-2"/>
    </source>
</evidence>
<accession>A0A8H7F0Q5</accession>
<feature type="compositionally biased region" description="Polar residues" evidence="13">
    <location>
        <begin position="505"/>
        <end position="517"/>
    </location>
</feature>
<proteinExistence type="inferred from homology"/>
<evidence type="ECO:0000256" key="6">
    <source>
        <dbReference type="ARBA" id="ARBA00022833"/>
    </source>
</evidence>
<feature type="compositionally biased region" description="Low complexity" evidence="13">
    <location>
        <begin position="416"/>
        <end position="437"/>
    </location>
</feature>
<keyword evidence="4 12" id="KW-0863">Zinc-finger</keyword>
<keyword evidence="3 10" id="KW-0479">Metal-binding</keyword>
<comment type="cofactor">
    <cofactor evidence="10">
        <name>Mg(2+)</name>
        <dbReference type="ChEBI" id="CHEBI:18420"/>
    </cofactor>
    <cofactor evidence="10">
        <name>Mn(2+)</name>
        <dbReference type="ChEBI" id="CHEBI:29035"/>
    </cofactor>
    <text evidence="10">Probably binds two magnesium or manganese ions per subunit.</text>
</comment>
<evidence type="ECO:0000256" key="12">
    <source>
        <dbReference type="PROSITE-ProRule" id="PRU01343"/>
    </source>
</evidence>
<feature type="compositionally biased region" description="Low complexity" evidence="13">
    <location>
        <begin position="565"/>
        <end position="583"/>
    </location>
</feature>
<evidence type="ECO:0000256" key="5">
    <source>
        <dbReference type="ARBA" id="ARBA00022801"/>
    </source>
</evidence>
<feature type="active site" description="Proton acceptor" evidence="9">
    <location>
        <position position="334"/>
    </location>
</feature>
<dbReference type="GO" id="GO:0008081">
    <property type="term" value="F:phosphoric diester hydrolase activity"/>
    <property type="evidence" value="ECO:0007669"/>
    <property type="project" value="TreeGrafter"/>
</dbReference>
<feature type="site" description="Interaction with DNA substrate" evidence="11">
    <location>
        <position position="334"/>
    </location>
</feature>
<dbReference type="GO" id="GO:0005634">
    <property type="term" value="C:nucleus"/>
    <property type="evidence" value="ECO:0007669"/>
    <property type="project" value="TreeGrafter"/>
</dbReference>
<dbReference type="InterPro" id="IPR005135">
    <property type="entry name" value="Endo/exonuclease/phosphatase"/>
</dbReference>
<dbReference type="EMBL" id="JABXXO010000009">
    <property type="protein sequence ID" value="KAF7771099.1"/>
    <property type="molecule type" value="Genomic_DNA"/>
</dbReference>
<feature type="binding site" evidence="10">
    <location>
        <position position="333"/>
    </location>
    <ligand>
        <name>Mg(2+)</name>
        <dbReference type="ChEBI" id="CHEBI:18420"/>
        <label>1</label>
    </ligand>
</feature>
<dbReference type="InterPro" id="IPR010666">
    <property type="entry name" value="Znf_GRF"/>
</dbReference>
<dbReference type="PROSITE" id="PS51999">
    <property type="entry name" value="ZF_GRF"/>
    <property type="match status" value="1"/>
</dbReference>
<feature type="site" description="Important for catalytic activity" evidence="11">
    <location>
        <position position="308"/>
    </location>
</feature>
<dbReference type="SUPFAM" id="SSF56219">
    <property type="entry name" value="DNase I-like"/>
    <property type="match status" value="1"/>
</dbReference>
<feature type="region of interest" description="Disordered" evidence="13">
    <location>
        <begin position="398"/>
        <end position="463"/>
    </location>
</feature>
<evidence type="ECO:0000256" key="2">
    <source>
        <dbReference type="ARBA" id="ARBA00013541"/>
    </source>
</evidence>
<evidence type="ECO:0000313" key="15">
    <source>
        <dbReference type="EMBL" id="KAF7771099.1"/>
    </source>
</evidence>
<feature type="domain" description="GRF-type" evidence="14">
    <location>
        <begin position="671"/>
        <end position="732"/>
    </location>
</feature>
<dbReference type="GO" id="GO:0008270">
    <property type="term" value="F:zinc ion binding"/>
    <property type="evidence" value="ECO:0007669"/>
    <property type="project" value="UniProtKB-KW"/>
</dbReference>
<dbReference type="Pfam" id="PF03372">
    <property type="entry name" value="Exo_endo_phos"/>
    <property type="match status" value="1"/>
</dbReference>
<dbReference type="PANTHER" id="PTHR22748:SF4">
    <property type="entry name" value="DNA-(APURINIC OR APYRIMIDINIC SITE) ENDONUCLEASE 2"/>
    <property type="match status" value="1"/>
</dbReference>
<keyword evidence="5" id="KW-0378">Hydrolase</keyword>
<keyword evidence="8" id="KW-0539">Nucleus</keyword>
<dbReference type="GO" id="GO:0003906">
    <property type="term" value="F:DNA-(apurinic or apyrimidinic site) endonuclease activity"/>
    <property type="evidence" value="ECO:0007669"/>
    <property type="project" value="TreeGrafter"/>
</dbReference>
<dbReference type="CDD" id="cd09088">
    <property type="entry name" value="Ape2-like_AP-endo"/>
    <property type="match status" value="1"/>
</dbReference>
<feature type="binding site" evidence="10">
    <location>
        <position position="7"/>
    </location>
    <ligand>
        <name>Mg(2+)</name>
        <dbReference type="ChEBI" id="CHEBI:18420"/>
        <label>1</label>
    </ligand>
</feature>
<comment type="similarity">
    <text evidence="1">Belongs to the DNA repair enzymes AP/ExoA family.</text>
</comment>
<dbReference type="Gene3D" id="3.60.10.10">
    <property type="entry name" value="Endonuclease/exonuclease/phosphatase"/>
    <property type="match status" value="1"/>
</dbReference>
<evidence type="ECO:0000259" key="14">
    <source>
        <dbReference type="PROSITE" id="PS51999"/>
    </source>
</evidence>
<feature type="binding site" evidence="10">
    <location>
        <position position="42"/>
    </location>
    <ligand>
        <name>Mg(2+)</name>
        <dbReference type="ChEBI" id="CHEBI:18420"/>
        <label>1</label>
    </ligand>
</feature>
<protein>
    <recommendedName>
        <fullName evidence="2">DNA-(apurinic or apyrimidinic site) endonuclease 2</fullName>
    </recommendedName>
</protein>
<feature type="active site" evidence="9">
    <location>
        <position position="162"/>
    </location>
</feature>
<feature type="binding site" evidence="10">
    <location>
        <position position="215"/>
    </location>
    <ligand>
        <name>Mg(2+)</name>
        <dbReference type="ChEBI" id="CHEBI:18420"/>
        <label>1</label>
    </ligand>
</feature>
<sequence>MRILTWNINGIRTIPQYHPWNSFKDHDEILNNLHSDIICFQEVKSSRAALPKSVAVPPSYHSFFSFPVKKTGYSGVAVYSRISTVVPLKAEEGLTGLVQPKIPLGPEERVSRWDNYPPHQEYAAAQRENAYEEDGEVDYQLLDGEGRALVIDFGLFVLINTYCPNDSSTPATPAAPSPTLSRDKYKKQYHRLLSSRVESLIKNENRQVIVLGDINACAAVIDHCEGDIMVSRARKANNLEKGDESGFWDCEGTGEGRRWLSDWLQRHDGAGGPMVDIVRRFWPERKGMYTCWNTKLSARETNYGTRIDYILVTPGLIPWIEAANIQPEIKGSDHCPVYINLYDEIAAEDGTSIKLRDVLGNSGEKEPPRLATKFWEEHSGKQMSLDKFFAGKKAKDLKTPGDCLSPSASQLSGRVSSSSATSTSITNSTTTTTAAPSLQHLESGPLSTANSPQPPPSCFSLSRNATGMFPNSLTATSNITSTITPAPASSNLPPPTAAVPVPTASRTHTSTPSASSQPRKRKNIPESQSASLSTSKKKKLLKAAETKKNGQAKLSSYFDKPPPMAKATKASSSSATPGSRSTSFCENDIINVDNDDIIDPDPTPASSSPPSSSQNLSALSQSSSHTQTKRGKIANRNEGGSDIGDEIKKEKARKTWNSVFLNANDIPKPKCVAHGEPAKEYTVNKQGANKGKKFWICARPVGPGYDKGRTERLREEVDPQYRCNFFKWSTDWWKQVKKMSEEEKKGKVS</sequence>
<dbReference type="Proteomes" id="UP000629468">
    <property type="component" value="Unassembled WGS sequence"/>
</dbReference>
<dbReference type="InterPro" id="IPR004808">
    <property type="entry name" value="AP_endonuc_1"/>
</dbReference>
<feature type="compositionally biased region" description="Low complexity" evidence="13">
    <location>
        <begin position="604"/>
        <end position="624"/>
    </location>
</feature>